<organism evidence="2 3">
    <name type="scientific">Puccinia sorghi</name>
    <dbReference type="NCBI Taxonomy" id="27349"/>
    <lineage>
        <taxon>Eukaryota</taxon>
        <taxon>Fungi</taxon>
        <taxon>Dikarya</taxon>
        <taxon>Basidiomycota</taxon>
        <taxon>Pucciniomycotina</taxon>
        <taxon>Pucciniomycetes</taxon>
        <taxon>Pucciniales</taxon>
        <taxon>Pucciniaceae</taxon>
        <taxon>Puccinia</taxon>
    </lineage>
</organism>
<comment type="caution">
    <text evidence="2">The sequence shown here is derived from an EMBL/GenBank/DDBJ whole genome shotgun (WGS) entry which is preliminary data.</text>
</comment>
<evidence type="ECO:0000313" key="2">
    <source>
        <dbReference type="EMBL" id="KNZ61896.1"/>
    </source>
</evidence>
<evidence type="ECO:0000313" key="3">
    <source>
        <dbReference type="Proteomes" id="UP000037035"/>
    </source>
</evidence>
<reference evidence="2 3" key="1">
    <citation type="submission" date="2015-08" db="EMBL/GenBank/DDBJ databases">
        <title>Next Generation Sequencing and Analysis of the Genome of Puccinia sorghi L Schw, the Causal Agent of Maize Common Rust.</title>
        <authorList>
            <person name="Rochi L."/>
            <person name="Burguener G."/>
            <person name="Darino M."/>
            <person name="Turjanski A."/>
            <person name="Kreff E."/>
            <person name="Dieguez M.J."/>
            <person name="Sacco F."/>
        </authorList>
    </citation>
    <scope>NUCLEOTIDE SEQUENCE [LARGE SCALE GENOMIC DNA]</scope>
    <source>
        <strain evidence="2 3">RO10H11247</strain>
    </source>
</reference>
<dbReference type="AlphaFoldDB" id="A0A0L6VMA9"/>
<keyword evidence="3" id="KW-1185">Reference proteome</keyword>
<name>A0A0L6VMA9_9BASI</name>
<feature type="region of interest" description="Disordered" evidence="1">
    <location>
        <begin position="1"/>
        <end position="57"/>
    </location>
</feature>
<evidence type="ECO:0000256" key="1">
    <source>
        <dbReference type="SAM" id="MobiDB-lite"/>
    </source>
</evidence>
<feature type="compositionally biased region" description="Basic and acidic residues" evidence="1">
    <location>
        <begin position="17"/>
        <end position="29"/>
    </location>
</feature>
<dbReference type="OrthoDB" id="2518311at2759"/>
<protein>
    <submittedName>
        <fullName evidence="2">Uncharacterized protein</fullName>
    </submittedName>
</protein>
<proteinExistence type="predicted"/>
<sequence>MLMSTSKRGGSAGGNEGPRKPTVEERSREGGASGAAEEYETRVSWSHAGGGGGQLVKEMAGRPNMINMVRQLKTALWPFRDGKKKKIPSNTTRALELQLQLHQDRFRSHWHRHNHNFNLPNAPTRTHLPLYKLPNNALSTHTLS</sequence>
<accession>A0A0L6VMA9</accession>
<dbReference type="VEuPathDB" id="FungiDB:VP01_1341g1"/>
<gene>
    <name evidence="2" type="ORF">VP01_1341g1</name>
</gene>
<dbReference type="EMBL" id="LAVV01003799">
    <property type="protein sequence ID" value="KNZ61896.1"/>
    <property type="molecule type" value="Genomic_DNA"/>
</dbReference>
<dbReference type="Proteomes" id="UP000037035">
    <property type="component" value="Unassembled WGS sequence"/>
</dbReference>